<reference evidence="2 3" key="1">
    <citation type="journal article" date="2009" name="Stand. Genomic Sci.">
        <title>Complete genome sequence of Dyadobacter fermentans type strain (NS114).</title>
        <authorList>
            <person name="Lang E."/>
            <person name="Lapidus A."/>
            <person name="Chertkov O."/>
            <person name="Brettin T."/>
            <person name="Detter J.C."/>
            <person name="Han C."/>
            <person name="Copeland A."/>
            <person name="Glavina Del Rio T."/>
            <person name="Nolan M."/>
            <person name="Chen F."/>
            <person name="Lucas S."/>
            <person name="Tice H."/>
            <person name="Cheng J.F."/>
            <person name="Land M."/>
            <person name="Hauser L."/>
            <person name="Chang Y.J."/>
            <person name="Jeffries C.D."/>
            <person name="Kopitz M."/>
            <person name="Bruce D."/>
            <person name="Goodwin L."/>
            <person name="Pitluck S."/>
            <person name="Ovchinnikova G."/>
            <person name="Pati A."/>
            <person name="Ivanova N."/>
            <person name="Mavrommatis K."/>
            <person name="Chen A."/>
            <person name="Palaniappan K."/>
            <person name="Chain P."/>
            <person name="Bristow J."/>
            <person name="Eisen J.A."/>
            <person name="Markowitz V."/>
            <person name="Hugenholtz P."/>
            <person name="Goker M."/>
            <person name="Rohde M."/>
            <person name="Kyrpides N.C."/>
            <person name="Klenk H.P."/>
        </authorList>
    </citation>
    <scope>NUCLEOTIDE SEQUENCE [LARGE SCALE GENOMIC DNA]</scope>
    <source>
        <strain evidence="3">ATCC 700827 / DSM 18053 / CIP 107007 / KCTC 52180 / NS114</strain>
    </source>
</reference>
<name>C6W266_DYAFD</name>
<keyword evidence="1" id="KW-0732">Signal</keyword>
<evidence type="ECO:0000313" key="2">
    <source>
        <dbReference type="EMBL" id="ACT92039.1"/>
    </source>
</evidence>
<dbReference type="RefSeq" id="WP_015810296.1">
    <property type="nucleotide sequence ID" value="NC_013037.1"/>
</dbReference>
<feature type="signal peptide" evidence="1">
    <location>
        <begin position="1"/>
        <end position="18"/>
    </location>
</feature>
<dbReference type="eggNOG" id="ENOG50332GP">
    <property type="taxonomic scope" value="Bacteria"/>
</dbReference>
<dbReference type="OrthoDB" id="957257at2"/>
<dbReference type="HOGENOM" id="CLU_1324667_0_0_10"/>
<dbReference type="KEGG" id="dfe:Dfer_0779"/>
<organism evidence="2 3">
    <name type="scientific">Dyadobacter fermentans (strain ATCC 700827 / DSM 18053 / CIP 107007 / KCTC 52180 / NS114)</name>
    <dbReference type="NCBI Taxonomy" id="471854"/>
    <lineage>
        <taxon>Bacteria</taxon>
        <taxon>Pseudomonadati</taxon>
        <taxon>Bacteroidota</taxon>
        <taxon>Cytophagia</taxon>
        <taxon>Cytophagales</taxon>
        <taxon>Spirosomataceae</taxon>
        <taxon>Dyadobacter</taxon>
    </lineage>
</organism>
<proteinExistence type="predicted"/>
<sequence>MRAFILSVVLFAVCIGCAKQPSLPSDSKFNVTAVLNDTAWFGTGKVLRLIEQGQKIENAKKFTLVVFTDIDYPGMGNGPNPNTDNGCVDPECTRTQGLLIYNVPLKKGTYKISKLDKKSELPNEHANFAYIGNSGGMLNRYIYTGSTPGTIKITKVNKALGTVEGRFDISFSQDTILDLLPLRGKMRTTAHFRNGLFRIKITDVLLK</sequence>
<dbReference type="EMBL" id="CP001619">
    <property type="protein sequence ID" value="ACT92039.1"/>
    <property type="molecule type" value="Genomic_DNA"/>
</dbReference>
<dbReference type="AlphaFoldDB" id="C6W266"/>
<evidence type="ECO:0000256" key="1">
    <source>
        <dbReference type="SAM" id="SignalP"/>
    </source>
</evidence>
<gene>
    <name evidence="2" type="ordered locus">Dfer_0779</name>
</gene>
<dbReference type="STRING" id="471854.Dfer_0779"/>
<protein>
    <recommendedName>
        <fullName evidence="4">Lipoprotein</fullName>
    </recommendedName>
</protein>
<evidence type="ECO:0000313" key="3">
    <source>
        <dbReference type="Proteomes" id="UP000002011"/>
    </source>
</evidence>
<dbReference type="Proteomes" id="UP000002011">
    <property type="component" value="Chromosome"/>
</dbReference>
<evidence type="ECO:0008006" key="4">
    <source>
        <dbReference type="Google" id="ProtNLM"/>
    </source>
</evidence>
<feature type="chain" id="PRO_5002972390" description="Lipoprotein" evidence="1">
    <location>
        <begin position="19"/>
        <end position="207"/>
    </location>
</feature>
<keyword evidence="3" id="KW-1185">Reference proteome</keyword>
<accession>C6W266</accession>